<proteinExistence type="predicted"/>
<dbReference type="AlphaFoldDB" id="A0A7J8WJR0"/>
<accession>A0A7J8WJR0</accession>
<organism evidence="1 2">
    <name type="scientific">Gossypium aridum</name>
    <name type="common">American cotton</name>
    <name type="synonym">Erioxylum aridum</name>
    <dbReference type="NCBI Taxonomy" id="34290"/>
    <lineage>
        <taxon>Eukaryota</taxon>
        <taxon>Viridiplantae</taxon>
        <taxon>Streptophyta</taxon>
        <taxon>Embryophyta</taxon>
        <taxon>Tracheophyta</taxon>
        <taxon>Spermatophyta</taxon>
        <taxon>Magnoliopsida</taxon>
        <taxon>eudicotyledons</taxon>
        <taxon>Gunneridae</taxon>
        <taxon>Pentapetalae</taxon>
        <taxon>rosids</taxon>
        <taxon>malvids</taxon>
        <taxon>Malvales</taxon>
        <taxon>Malvaceae</taxon>
        <taxon>Malvoideae</taxon>
        <taxon>Gossypium</taxon>
    </lineage>
</organism>
<protein>
    <recommendedName>
        <fullName evidence="3">Plastid division protein PDV1</fullName>
    </recommendedName>
</protein>
<comment type="caution">
    <text evidence="1">The sequence shown here is derived from an EMBL/GenBank/DDBJ whole genome shotgun (WGS) entry which is preliminary data.</text>
</comment>
<dbReference type="EMBL" id="JABFAA010000001">
    <property type="protein sequence ID" value="MBA0674894.1"/>
    <property type="molecule type" value="Genomic_DNA"/>
</dbReference>
<name>A0A7J8WJR0_GOSAI</name>
<dbReference type="PANTHER" id="PTHR33600">
    <property type="entry name" value="PLASTID DIVISION PROTEIN PDV2"/>
    <property type="match status" value="1"/>
</dbReference>
<dbReference type="PANTHER" id="PTHR33600:SF5">
    <property type="entry name" value="PLASTID DIVISION PROTEIN PDV1"/>
    <property type="match status" value="1"/>
</dbReference>
<gene>
    <name evidence="1" type="ORF">Goari_016463</name>
</gene>
<dbReference type="Proteomes" id="UP000593577">
    <property type="component" value="Unassembled WGS sequence"/>
</dbReference>
<reference evidence="1 2" key="1">
    <citation type="journal article" date="2019" name="Genome Biol. Evol.">
        <title>Insights into the evolution of the New World diploid cottons (Gossypium, subgenus Houzingenia) based on genome sequencing.</title>
        <authorList>
            <person name="Grover C.E."/>
            <person name="Arick M.A. 2nd"/>
            <person name="Thrash A."/>
            <person name="Conover J.L."/>
            <person name="Sanders W.S."/>
            <person name="Peterson D.G."/>
            <person name="Frelichowski J.E."/>
            <person name="Scheffler J.A."/>
            <person name="Scheffler B.E."/>
            <person name="Wendel J.F."/>
        </authorList>
    </citation>
    <scope>NUCLEOTIDE SEQUENCE [LARGE SCALE GENOMIC DNA]</scope>
    <source>
        <strain evidence="1">185</strain>
        <tissue evidence="1">Leaf</tissue>
    </source>
</reference>
<keyword evidence="2" id="KW-1185">Reference proteome</keyword>
<evidence type="ECO:0000313" key="2">
    <source>
        <dbReference type="Proteomes" id="UP000593577"/>
    </source>
</evidence>
<dbReference type="GO" id="GO:0010020">
    <property type="term" value="P:chloroplast fission"/>
    <property type="evidence" value="ECO:0007669"/>
    <property type="project" value="InterPro"/>
</dbReference>
<dbReference type="InterPro" id="IPR038939">
    <property type="entry name" value="PDV1/PDV2"/>
</dbReference>
<evidence type="ECO:0000313" key="1">
    <source>
        <dbReference type="EMBL" id="MBA0674894.1"/>
    </source>
</evidence>
<evidence type="ECO:0008006" key="3">
    <source>
        <dbReference type="Google" id="ProtNLM"/>
    </source>
</evidence>
<sequence>MELNNKKLPSLIERAWALHDRLNHEIDDSISFCRYCSDHGRYCDIGQTPFLERKRLIAIRDSLNQVENTLLHLQFFIILALGLPEKFMLIYIYMQKLQSWQLKDRQLALSRLEQTRSCLIKQVTQYEGRPLDVVKELSACFGNDHENRTSIDRDVEESVKKNEGESSRRRISGFLICCIRVLFRPWKWQNAVGIAVNLILISASLSSTIKFYHSKQQPYSNSQRKTIVSATYSKEKAAEKLDSLLSISKMPLDVFCGRG</sequence>